<dbReference type="NCBIfam" id="TIGR02435">
    <property type="entry name" value="CobG"/>
    <property type="match status" value="1"/>
</dbReference>
<dbReference type="AlphaFoldDB" id="A0A4Q9G8M0"/>
<evidence type="ECO:0000256" key="4">
    <source>
        <dbReference type="ARBA" id="ARBA00023002"/>
    </source>
</evidence>
<dbReference type="GO" id="GO:0046872">
    <property type="term" value="F:metal ion binding"/>
    <property type="evidence" value="ECO:0007669"/>
    <property type="project" value="UniProtKB-KW"/>
</dbReference>
<dbReference type="InterPro" id="IPR045854">
    <property type="entry name" value="NO2/SO3_Rdtase_4Fe4S_sf"/>
</dbReference>
<comment type="caution">
    <text evidence="8">The sequence shown here is derived from an EMBL/GenBank/DDBJ whole genome shotgun (WGS) entry which is preliminary data.</text>
</comment>
<dbReference type="GO" id="GO:0051539">
    <property type="term" value="F:4 iron, 4 sulfur cluster binding"/>
    <property type="evidence" value="ECO:0007669"/>
    <property type="project" value="UniProtKB-KW"/>
</dbReference>
<dbReference type="Pfam" id="PF03460">
    <property type="entry name" value="NIR_SIR_ferr"/>
    <property type="match status" value="1"/>
</dbReference>
<dbReference type="EMBL" id="SISK01000002">
    <property type="protein sequence ID" value="TBN42462.1"/>
    <property type="molecule type" value="Genomic_DNA"/>
</dbReference>
<dbReference type="InterPro" id="IPR012798">
    <property type="entry name" value="Cbl_synth_CobG-like"/>
</dbReference>
<protein>
    <submittedName>
        <fullName evidence="8">Precorrin-3B synthase</fullName>
        <ecNumber evidence="8">1.14.13.83</ecNumber>
    </submittedName>
</protein>
<keyword evidence="5" id="KW-0408">Iron</keyword>
<keyword evidence="1" id="KW-0004">4Fe-4S</keyword>
<evidence type="ECO:0000256" key="1">
    <source>
        <dbReference type="ARBA" id="ARBA00022485"/>
    </source>
</evidence>
<keyword evidence="6" id="KW-0411">Iron-sulfur</keyword>
<evidence type="ECO:0000256" key="2">
    <source>
        <dbReference type="ARBA" id="ARBA00022617"/>
    </source>
</evidence>
<dbReference type="GO" id="GO:0043818">
    <property type="term" value="F:precorrin-3B synthase activity"/>
    <property type="evidence" value="ECO:0007669"/>
    <property type="project" value="UniProtKB-EC"/>
</dbReference>
<accession>A0A4Q9G8M0</accession>
<keyword evidence="4 8" id="KW-0560">Oxidoreductase</keyword>
<dbReference type="InterPro" id="IPR051329">
    <property type="entry name" value="NIR_SIR_4Fe-4S"/>
</dbReference>
<dbReference type="OrthoDB" id="7459360at2"/>
<dbReference type="Gene3D" id="3.30.413.10">
    <property type="entry name" value="Sulfite Reductase Hemoprotein, domain 1"/>
    <property type="match status" value="2"/>
</dbReference>
<proteinExistence type="predicted"/>
<evidence type="ECO:0000256" key="5">
    <source>
        <dbReference type="ARBA" id="ARBA00023004"/>
    </source>
</evidence>
<gene>
    <name evidence="8" type="primary">cobG</name>
    <name evidence="8" type="ORF">EYE42_03270</name>
</gene>
<reference evidence="8 9" key="1">
    <citation type="submission" date="2019-02" db="EMBL/GenBank/DDBJ databases">
        <title>Paracoccus subflavus sp. nov., isolated from marine sediment of the Pacific Ocean.</title>
        <authorList>
            <person name="Zhang G."/>
        </authorList>
    </citation>
    <scope>NUCLEOTIDE SEQUENCE [LARGE SCALE GENOMIC DNA]</scope>
    <source>
        <strain evidence="8 9">GY0581</strain>
    </source>
</reference>
<evidence type="ECO:0000256" key="3">
    <source>
        <dbReference type="ARBA" id="ARBA00022723"/>
    </source>
</evidence>
<evidence type="ECO:0000313" key="9">
    <source>
        <dbReference type="Proteomes" id="UP000293520"/>
    </source>
</evidence>
<dbReference type="Gene3D" id="3.90.480.10">
    <property type="entry name" value="Sulfite Reductase Hemoprotein,Domain 2"/>
    <property type="match status" value="1"/>
</dbReference>
<evidence type="ECO:0000313" key="8">
    <source>
        <dbReference type="EMBL" id="TBN42462.1"/>
    </source>
</evidence>
<dbReference type="PANTHER" id="PTHR32439:SF9">
    <property type="entry name" value="BLR3264 PROTEIN"/>
    <property type="match status" value="1"/>
</dbReference>
<keyword evidence="9" id="KW-1185">Reference proteome</keyword>
<dbReference type="PANTHER" id="PTHR32439">
    <property type="entry name" value="FERREDOXIN--NITRITE REDUCTASE, CHLOROPLASTIC"/>
    <property type="match status" value="1"/>
</dbReference>
<feature type="domain" description="Nitrite/Sulfite reductase ferredoxin-like" evidence="7">
    <location>
        <begin position="17"/>
        <end position="81"/>
    </location>
</feature>
<evidence type="ECO:0000259" key="7">
    <source>
        <dbReference type="Pfam" id="PF03460"/>
    </source>
</evidence>
<evidence type="ECO:0000256" key="6">
    <source>
        <dbReference type="ARBA" id="ARBA00023014"/>
    </source>
</evidence>
<dbReference type="Proteomes" id="UP000293520">
    <property type="component" value="Unassembled WGS sequence"/>
</dbReference>
<keyword evidence="2" id="KW-0349">Heme</keyword>
<dbReference type="SUPFAM" id="SSF56014">
    <property type="entry name" value="Nitrite and sulphite reductase 4Fe-4S domain-like"/>
    <property type="match status" value="1"/>
</dbReference>
<keyword evidence="3" id="KW-0479">Metal-binding</keyword>
<dbReference type="InterPro" id="IPR005117">
    <property type="entry name" value="NiRdtase/SiRdtase_haem-b_fer"/>
</dbReference>
<dbReference type="EC" id="1.14.13.83" evidence="8"/>
<dbReference type="RefSeq" id="WP_130989892.1">
    <property type="nucleotide sequence ID" value="NZ_SISK01000002.1"/>
</dbReference>
<dbReference type="SUPFAM" id="SSF55124">
    <property type="entry name" value="Nitrite/Sulfite reductase N-terminal domain-like"/>
    <property type="match status" value="1"/>
</dbReference>
<dbReference type="InterPro" id="IPR036136">
    <property type="entry name" value="Nit/Sulf_reduc_fer-like_dom_sf"/>
</dbReference>
<organism evidence="8 9">
    <name type="scientific">Paracoccus subflavus</name>
    <dbReference type="NCBI Taxonomy" id="2528244"/>
    <lineage>
        <taxon>Bacteria</taxon>
        <taxon>Pseudomonadati</taxon>
        <taxon>Pseudomonadota</taxon>
        <taxon>Alphaproteobacteria</taxon>
        <taxon>Rhodobacterales</taxon>
        <taxon>Paracoccaceae</taxon>
        <taxon>Paracoccus</taxon>
    </lineage>
</organism>
<name>A0A4Q9G8M0_9RHOB</name>
<sequence>MTRAPLVQGWCPGALRPMPSGDGLVVRVRPHAGRLTPEQSAGLARAARAHGNGLIDLSSRANLQLRGVTPASHPALLADLAILGLIDRDLASESRRNITVSPFAQADGLAATLADALADLPPLPAKFGFALDVAPDRWLDGVPGDIRIERGTEGGLILRPDRVPTGRPVTEAEAPVLAVSLARWFVEAGGISGGRGRMAALIAGGACLPADLSGTAYPAPARSAPDPGLRPEGALLALAFGQMTADSLAALAALGHDLRLTPWRMLLLEGARRLPDLPGLPGVIADPADPLLRVVACTGAPGCPQALGETRSLARDLAPLVPRGGLLHVSGCTKGCAHPGAAPVTLTATGAGFAVVQAGRACDPGPVIAATDLPQILTRPQTRPQTQGP</sequence>